<comment type="caution">
    <text evidence="3">The sequence shown here is derived from an EMBL/GenBank/DDBJ whole genome shotgun (WGS) entry which is preliminary data.</text>
</comment>
<dbReference type="PANTHER" id="PTHR12302">
    <property type="entry name" value="EBNA2 BINDING PROTEIN P100"/>
    <property type="match status" value="1"/>
</dbReference>
<evidence type="ECO:0000256" key="1">
    <source>
        <dbReference type="SAM" id="SignalP"/>
    </source>
</evidence>
<feature type="domain" description="TNase-like" evidence="2">
    <location>
        <begin position="17"/>
        <end position="140"/>
    </location>
</feature>
<feature type="chain" id="PRO_5046325935" description="TNase-like domain-containing protein" evidence="1">
    <location>
        <begin position="18"/>
        <end position="212"/>
    </location>
</feature>
<dbReference type="SUPFAM" id="SSF50199">
    <property type="entry name" value="Staphylococcal nuclease"/>
    <property type="match status" value="1"/>
</dbReference>
<feature type="signal peptide" evidence="1">
    <location>
        <begin position="1"/>
        <end position="17"/>
    </location>
</feature>
<keyword evidence="4" id="KW-1185">Reference proteome</keyword>
<keyword evidence="1" id="KW-0732">Signal</keyword>
<name>A0ABX3MV49_9RHOB</name>
<reference evidence="3 4" key="1">
    <citation type="submission" date="2016-11" db="EMBL/GenBank/DDBJ databases">
        <title>A multilocus sequence analysis scheme for characterization of bacteria in the genus Thioclava.</title>
        <authorList>
            <person name="Liu Y."/>
            <person name="Shao Z."/>
        </authorList>
    </citation>
    <scope>NUCLEOTIDE SEQUENCE [LARGE SCALE GENOMIC DNA]</scope>
    <source>
        <strain evidence="3 4">11.10-0-13</strain>
    </source>
</reference>
<proteinExistence type="predicted"/>
<protein>
    <recommendedName>
        <fullName evidence="2">TNase-like domain-containing protein</fullName>
    </recommendedName>
</protein>
<dbReference type="SMART" id="SM00318">
    <property type="entry name" value="SNc"/>
    <property type="match status" value="1"/>
</dbReference>
<dbReference type="Pfam" id="PF00565">
    <property type="entry name" value="SNase"/>
    <property type="match status" value="1"/>
</dbReference>
<sequence length="212" mass="22651">MLRICSLLVLMALPAAASTVTGVPRIVDGDTLVVQNTRVRLFGIDAPEAKQRCETATGAAWACGMAATATLRALVGQGVRCSGSEEDRYGRLIAVCRAGGRDVNAEMVARGAAFAYRKYSRDYVVQEERARRAGLGIWQGAAERPAQVRAESNGQAAPGTCTIKGNISGRGKLYHLPGMRSYAATRISTRKGERWFCTEAEAKAAGWRRAGG</sequence>
<evidence type="ECO:0000259" key="2">
    <source>
        <dbReference type="PROSITE" id="PS50830"/>
    </source>
</evidence>
<dbReference type="Proteomes" id="UP000242224">
    <property type="component" value="Unassembled WGS sequence"/>
</dbReference>
<gene>
    <name evidence="3" type="ORF">BMG00_03795</name>
</gene>
<dbReference type="InterPro" id="IPR035437">
    <property type="entry name" value="SNase_OB-fold_sf"/>
</dbReference>
<evidence type="ECO:0000313" key="4">
    <source>
        <dbReference type="Proteomes" id="UP000242224"/>
    </source>
</evidence>
<dbReference type="Gene3D" id="2.40.50.90">
    <property type="match status" value="1"/>
</dbReference>
<dbReference type="InterPro" id="IPR016071">
    <property type="entry name" value="Staphylococal_nuclease_OB-fold"/>
</dbReference>
<dbReference type="PANTHER" id="PTHR12302:SF26">
    <property type="entry name" value="BLR1266 PROTEIN"/>
    <property type="match status" value="1"/>
</dbReference>
<dbReference type="EMBL" id="MPZS01000001">
    <property type="protein sequence ID" value="OOY14179.1"/>
    <property type="molecule type" value="Genomic_DNA"/>
</dbReference>
<organism evidence="3 4">
    <name type="scientific">Thioclava marina</name>
    <dbReference type="NCBI Taxonomy" id="1915077"/>
    <lineage>
        <taxon>Bacteria</taxon>
        <taxon>Pseudomonadati</taxon>
        <taxon>Pseudomonadota</taxon>
        <taxon>Alphaproteobacteria</taxon>
        <taxon>Rhodobacterales</taxon>
        <taxon>Paracoccaceae</taxon>
        <taxon>Thioclava</taxon>
    </lineage>
</organism>
<dbReference type="PROSITE" id="PS50830">
    <property type="entry name" value="TNASE_3"/>
    <property type="match status" value="1"/>
</dbReference>
<evidence type="ECO:0000313" key="3">
    <source>
        <dbReference type="EMBL" id="OOY14179.1"/>
    </source>
</evidence>
<accession>A0ABX3MV49</accession>